<proteinExistence type="inferred from homology"/>
<evidence type="ECO:0000256" key="9">
    <source>
        <dbReference type="SAM" id="Phobius"/>
    </source>
</evidence>
<feature type="domain" description="C-type lectin" evidence="10">
    <location>
        <begin position="315"/>
        <end position="426"/>
    </location>
</feature>
<reference evidence="11" key="1">
    <citation type="submission" date="2022-08" db="EMBL/GenBank/DDBJ databases">
        <title>Genome sequencing of akame (Lates japonicus).</title>
        <authorList>
            <person name="Hashiguchi Y."/>
            <person name="Takahashi H."/>
        </authorList>
    </citation>
    <scope>NUCLEOTIDE SEQUENCE</scope>
    <source>
        <strain evidence="11">Kochi</strain>
    </source>
</reference>
<evidence type="ECO:0000256" key="7">
    <source>
        <dbReference type="ARBA" id="ARBA00023136"/>
    </source>
</evidence>
<feature type="transmembrane region" description="Helical" evidence="9">
    <location>
        <begin position="198"/>
        <end position="215"/>
    </location>
</feature>
<name>A0AAD3MS61_LATJO</name>
<accession>A0AAD3MS61</accession>
<comment type="subcellular location">
    <subcellularLocation>
        <location evidence="1">Membrane</location>
    </subcellularLocation>
</comment>
<sequence>MNPPGRPAEAVPLQAGRYDGLPGQPGGPTVFQYTTVNVTTEPPKDHIIWSLCCFVYSNPFCLGLAALIFSIKARDRKVAGDLEGARHYGSTARILNIVSSIVVAFSVLIFIIAITARDQKVAEDLDGARHYSSTACCLKIRAIVLAAIMILISNITIIIVIIPLVLLAKTLLVMVEKKQHTPQIPSTLYNFQFCTEKMRLLLLICTLCLMLPVGYSQCECLSGPPGFPGPSGTPGLPGLKGERGAPGFPGTPGPPGRKGDPGQHGAPGRDGQPGPMCTQDATGLSCVDLNALKDRLVKLELAINYAFVRKVGQKYFVSNKERDSFSSAVEFCSQKGLELALPQNEEENNVLTQVFGDVYKTAWINVNNKKAEGNFEVDRKNRPLTFTKWGEGQPDTSIQDTGCTMLSENGVWQVTLVIEKADSGCTWKLRFPYETTSQTRPSRPVADSILGELLLNIFKAFEQHNPASTVLSYHHPTQP</sequence>
<evidence type="ECO:0000313" key="11">
    <source>
        <dbReference type="EMBL" id="GLD59006.1"/>
    </source>
</evidence>
<evidence type="ECO:0000256" key="3">
    <source>
        <dbReference type="ARBA" id="ARBA00022692"/>
    </source>
</evidence>
<dbReference type="InterPro" id="IPR007593">
    <property type="entry name" value="CD225/Dispanin_fam"/>
</dbReference>
<dbReference type="InterPro" id="IPR001304">
    <property type="entry name" value="C-type_lectin-like"/>
</dbReference>
<feature type="transmembrane region" description="Helical" evidence="9">
    <location>
        <begin position="94"/>
        <end position="116"/>
    </location>
</feature>
<dbReference type="EMBL" id="BRZM01000035">
    <property type="protein sequence ID" value="GLD59006.1"/>
    <property type="molecule type" value="Genomic_DNA"/>
</dbReference>
<dbReference type="Gene3D" id="3.10.100.10">
    <property type="entry name" value="Mannose-Binding Protein A, subunit A"/>
    <property type="match status" value="1"/>
</dbReference>
<dbReference type="AlphaFoldDB" id="A0AAD3MS61"/>
<evidence type="ECO:0000256" key="4">
    <source>
        <dbReference type="ARBA" id="ARBA00022837"/>
    </source>
</evidence>
<dbReference type="SMART" id="SM00034">
    <property type="entry name" value="CLECT"/>
    <property type="match status" value="1"/>
</dbReference>
<dbReference type="Pfam" id="PF04505">
    <property type="entry name" value="CD225"/>
    <property type="match status" value="2"/>
</dbReference>
<evidence type="ECO:0000256" key="2">
    <source>
        <dbReference type="ARBA" id="ARBA00006843"/>
    </source>
</evidence>
<evidence type="ECO:0000256" key="6">
    <source>
        <dbReference type="ARBA" id="ARBA00023119"/>
    </source>
</evidence>
<comment type="caution">
    <text evidence="11">The sequence shown here is derived from an EMBL/GenBank/DDBJ whole genome shotgun (WGS) entry which is preliminary data.</text>
</comment>
<gene>
    <name evidence="11" type="ORF">AKAME5_001106300</name>
</gene>
<evidence type="ECO:0000313" key="12">
    <source>
        <dbReference type="Proteomes" id="UP001279410"/>
    </source>
</evidence>
<evidence type="ECO:0000256" key="8">
    <source>
        <dbReference type="SAM" id="MobiDB-lite"/>
    </source>
</evidence>
<dbReference type="SUPFAM" id="SSF56436">
    <property type="entry name" value="C-type lectin-like"/>
    <property type="match status" value="1"/>
</dbReference>
<keyword evidence="12" id="KW-1185">Reference proteome</keyword>
<dbReference type="Pfam" id="PF01391">
    <property type="entry name" value="Collagen"/>
    <property type="match status" value="1"/>
</dbReference>
<dbReference type="InterPro" id="IPR051517">
    <property type="entry name" value="IFITM_antiviral_protein"/>
</dbReference>
<keyword evidence="4" id="KW-0106">Calcium</keyword>
<dbReference type="InterPro" id="IPR016186">
    <property type="entry name" value="C-type_lectin-like/link_sf"/>
</dbReference>
<dbReference type="GO" id="GO:0005581">
    <property type="term" value="C:collagen trimer"/>
    <property type="evidence" value="ECO:0007669"/>
    <property type="project" value="UniProtKB-KW"/>
</dbReference>
<keyword evidence="5 9" id="KW-1133">Transmembrane helix</keyword>
<protein>
    <submittedName>
        <fullName evidence="11">Pulmonary surfactant-associated protein D-like isoform X1</fullName>
    </submittedName>
</protein>
<dbReference type="GO" id="GO:0005886">
    <property type="term" value="C:plasma membrane"/>
    <property type="evidence" value="ECO:0007669"/>
    <property type="project" value="TreeGrafter"/>
</dbReference>
<feature type="region of interest" description="Disordered" evidence="8">
    <location>
        <begin position="231"/>
        <end position="277"/>
    </location>
</feature>
<evidence type="ECO:0000256" key="1">
    <source>
        <dbReference type="ARBA" id="ARBA00004370"/>
    </source>
</evidence>
<dbReference type="Proteomes" id="UP001279410">
    <property type="component" value="Unassembled WGS sequence"/>
</dbReference>
<dbReference type="InterPro" id="IPR008160">
    <property type="entry name" value="Collagen"/>
</dbReference>
<feature type="transmembrane region" description="Helical" evidence="9">
    <location>
        <begin position="142"/>
        <end position="168"/>
    </location>
</feature>
<evidence type="ECO:0000256" key="5">
    <source>
        <dbReference type="ARBA" id="ARBA00022989"/>
    </source>
</evidence>
<comment type="similarity">
    <text evidence="2">Belongs to the CD225/Dispanin family.</text>
</comment>
<keyword evidence="3 9" id="KW-0812">Transmembrane</keyword>
<evidence type="ECO:0000259" key="10">
    <source>
        <dbReference type="PROSITE" id="PS50041"/>
    </source>
</evidence>
<dbReference type="PANTHER" id="PTHR13999">
    <property type="entry name" value="INTERFERON INDUCIBLE TRANSMEMBRANE PROTEIN"/>
    <property type="match status" value="1"/>
</dbReference>
<dbReference type="Pfam" id="PF00059">
    <property type="entry name" value="Lectin_C"/>
    <property type="match status" value="1"/>
</dbReference>
<dbReference type="PROSITE" id="PS50041">
    <property type="entry name" value="C_TYPE_LECTIN_2"/>
    <property type="match status" value="1"/>
</dbReference>
<feature type="transmembrane region" description="Helical" evidence="9">
    <location>
        <begin position="47"/>
        <end position="73"/>
    </location>
</feature>
<dbReference type="PANTHER" id="PTHR13999:SF31">
    <property type="entry name" value="IFITM1-RELATED"/>
    <property type="match status" value="1"/>
</dbReference>
<keyword evidence="7 9" id="KW-0472">Membrane</keyword>
<dbReference type="InterPro" id="IPR016187">
    <property type="entry name" value="CTDL_fold"/>
</dbReference>
<keyword evidence="6" id="KW-0176">Collagen</keyword>
<organism evidence="11 12">
    <name type="scientific">Lates japonicus</name>
    <name type="common">Japanese lates</name>
    <dbReference type="NCBI Taxonomy" id="270547"/>
    <lineage>
        <taxon>Eukaryota</taxon>
        <taxon>Metazoa</taxon>
        <taxon>Chordata</taxon>
        <taxon>Craniata</taxon>
        <taxon>Vertebrata</taxon>
        <taxon>Euteleostomi</taxon>
        <taxon>Actinopterygii</taxon>
        <taxon>Neopterygii</taxon>
        <taxon>Teleostei</taxon>
        <taxon>Neoteleostei</taxon>
        <taxon>Acanthomorphata</taxon>
        <taxon>Carangaria</taxon>
        <taxon>Carangaria incertae sedis</taxon>
        <taxon>Centropomidae</taxon>
        <taxon>Lates</taxon>
    </lineage>
</organism>